<feature type="modified residue" description="4-aspartylphosphate" evidence="6">
    <location>
        <position position="52"/>
    </location>
</feature>
<evidence type="ECO:0000256" key="4">
    <source>
        <dbReference type="ARBA" id="ARBA00023125"/>
    </source>
</evidence>
<dbReference type="Gene3D" id="3.40.50.2300">
    <property type="match status" value="1"/>
</dbReference>
<dbReference type="InterPro" id="IPR001867">
    <property type="entry name" value="OmpR/PhoB-type_DNA-bd"/>
</dbReference>
<feature type="domain" description="OmpR/PhoB-type" evidence="9">
    <location>
        <begin position="124"/>
        <end position="220"/>
    </location>
</feature>
<dbReference type="GO" id="GO:0000976">
    <property type="term" value="F:transcription cis-regulatory region binding"/>
    <property type="evidence" value="ECO:0007669"/>
    <property type="project" value="TreeGrafter"/>
</dbReference>
<proteinExistence type="predicted"/>
<evidence type="ECO:0000313" key="11">
    <source>
        <dbReference type="Proteomes" id="UP000315995"/>
    </source>
</evidence>
<gene>
    <name evidence="10" type="ORF">FIV42_11250</name>
</gene>
<keyword evidence="11" id="KW-1185">Reference proteome</keyword>
<evidence type="ECO:0000256" key="1">
    <source>
        <dbReference type="ARBA" id="ARBA00022553"/>
    </source>
</evidence>
<evidence type="ECO:0000256" key="6">
    <source>
        <dbReference type="PROSITE-ProRule" id="PRU00169"/>
    </source>
</evidence>
<evidence type="ECO:0000256" key="5">
    <source>
        <dbReference type="ARBA" id="ARBA00023163"/>
    </source>
</evidence>
<keyword evidence="2" id="KW-0902">Two-component regulatory system</keyword>
<feature type="domain" description="Response regulatory" evidence="8">
    <location>
        <begin position="4"/>
        <end position="116"/>
    </location>
</feature>
<dbReference type="InterPro" id="IPR001789">
    <property type="entry name" value="Sig_transdc_resp-reg_receiver"/>
</dbReference>
<dbReference type="EMBL" id="CP041186">
    <property type="protein sequence ID" value="QDG51295.1"/>
    <property type="molecule type" value="Genomic_DNA"/>
</dbReference>
<evidence type="ECO:0000256" key="2">
    <source>
        <dbReference type="ARBA" id="ARBA00023012"/>
    </source>
</evidence>
<reference evidence="10 11" key="1">
    <citation type="submission" date="2019-06" db="EMBL/GenBank/DDBJ databases">
        <title>Persicimonas caeni gen. nov., sp. nov., a predatory bacterium isolated from solar saltern.</title>
        <authorList>
            <person name="Wang S."/>
        </authorList>
    </citation>
    <scope>NUCLEOTIDE SEQUENCE [LARGE SCALE GENOMIC DNA]</scope>
    <source>
        <strain evidence="10 11">YN101</strain>
    </source>
</reference>
<sequence>MTHKILLIEDDFALGDELFESLDEEGFEVTWIKDGSEAYFEPVEEFDLVVLDLMLPGKHGFDVLKKYRTESDVPVIILTARRETHDKLRGFELGGDDFMTKPFLPEELLARIRARLRRPVMRREADRELGPLSIDFDTRKVEVDGEPVELTAVEFEVLAALARRPGMALSRRQLVERALPEESEGTERTLDVHVSRIRKKLGEAGKLVQTVWGIGYKLAEDGS</sequence>
<dbReference type="AlphaFoldDB" id="A0A4Y6PU48"/>
<dbReference type="Proteomes" id="UP000315995">
    <property type="component" value="Chromosome"/>
</dbReference>
<accession>A0A5B8Y8X0</accession>
<name>A0A4Y6PU48_PERCE</name>
<dbReference type="CDD" id="cd17574">
    <property type="entry name" value="REC_OmpR"/>
    <property type="match status" value="1"/>
</dbReference>
<keyword evidence="4 7" id="KW-0238">DNA-binding</keyword>
<dbReference type="RefSeq" id="WP_141197780.1">
    <property type="nucleotide sequence ID" value="NZ_CP041186.1"/>
</dbReference>
<dbReference type="SUPFAM" id="SSF52172">
    <property type="entry name" value="CheY-like"/>
    <property type="match status" value="1"/>
</dbReference>
<dbReference type="PANTHER" id="PTHR48111">
    <property type="entry name" value="REGULATOR OF RPOS"/>
    <property type="match status" value="1"/>
</dbReference>
<evidence type="ECO:0000259" key="9">
    <source>
        <dbReference type="PROSITE" id="PS51755"/>
    </source>
</evidence>
<accession>A0A4Y6PU48</accession>
<dbReference type="Gene3D" id="1.10.10.10">
    <property type="entry name" value="Winged helix-like DNA-binding domain superfamily/Winged helix DNA-binding domain"/>
    <property type="match status" value="1"/>
</dbReference>
<dbReference type="GO" id="GO:0000156">
    <property type="term" value="F:phosphorelay response regulator activity"/>
    <property type="evidence" value="ECO:0007669"/>
    <property type="project" value="TreeGrafter"/>
</dbReference>
<keyword evidence="3" id="KW-0805">Transcription regulation</keyword>
<dbReference type="InterPro" id="IPR036388">
    <property type="entry name" value="WH-like_DNA-bd_sf"/>
</dbReference>
<dbReference type="PROSITE" id="PS51755">
    <property type="entry name" value="OMPR_PHOB"/>
    <property type="match status" value="1"/>
</dbReference>
<feature type="DNA-binding region" description="OmpR/PhoB-type" evidence="7">
    <location>
        <begin position="124"/>
        <end position="220"/>
    </location>
</feature>
<organism evidence="10 11">
    <name type="scientific">Persicimonas caeni</name>
    <dbReference type="NCBI Taxonomy" id="2292766"/>
    <lineage>
        <taxon>Bacteria</taxon>
        <taxon>Deltaproteobacteria</taxon>
        <taxon>Bradymonadales</taxon>
        <taxon>Bradymonadaceae</taxon>
        <taxon>Persicimonas</taxon>
    </lineage>
</organism>
<evidence type="ECO:0000256" key="3">
    <source>
        <dbReference type="ARBA" id="ARBA00023015"/>
    </source>
</evidence>
<evidence type="ECO:0000256" key="7">
    <source>
        <dbReference type="PROSITE-ProRule" id="PRU01091"/>
    </source>
</evidence>
<dbReference type="GO" id="GO:0032993">
    <property type="term" value="C:protein-DNA complex"/>
    <property type="evidence" value="ECO:0007669"/>
    <property type="project" value="TreeGrafter"/>
</dbReference>
<keyword evidence="5" id="KW-0804">Transcription</keyword>
<dbReference type="InterPro" id="IPR011006">
    <property type="entry name" value="CheY-like_superfamily"/>
</dbReference>
<dbReference type="Gene3D" id="6.10.250.690">
    <property type="match status" value="1"/>
</dbReference>
<dbReference type="SMART" id="SM00862">
    <property type="entry name" value="Trans_reg_C"/>
    <property type="match status" value="1"/>
</dbReference>
<dbReference type="CDD" id="cd00383">
    <property type="entry name" value="trans_reg_C"/>
    <property type="match status" value="1"/>
</dbReference>
<dbReference type="SMART" id="SM00448">
    <property type="entry name" value="REC"/>
    <property type="match status" value="1"/>
</dbReference>
<dbReference type="GO" id="GO:0006355">
    <property type="term" value="P:regulation of DNA-templated transcription"/>
    <property type="evidence" value="ECO:0007669"/>
    <property type="project" value="InterPro"/>
</dbReference>
<protein>
    <submittedName>
        <fullName evidence="10">Response regulator transcription factor</fullName>
    </submittedName>
</protein>
<dbReference type="GO" id="GO:0005829">
    <property type="term" value="C:cytosol"/>
    <property type="evidence" value="ECO:0007669"/>
    <property type="project" value="TreeGrafter"/>
</dbReference>
<dbReference type="PANTHER" id="PTHR48111:SF1">
    <property type="entry name" value="TWO-COMPONENT RESPONSE REGULATOR ORR33"/>
    <property type="match status" value="1"/>
</dbReference>
<evidence type="ECO:0000313" key="10">
    <source>
        <dbReference type="EMBL" id="QDG51295.1"/>
    </source>
</evidence>
<dbReference type="PROSITE" id="PS50110">
    <property type="entry name" value="RESPONSE_REGULATORY"/>
    <property type="match status" value="1"/>
</dbReference>
<dbReference type="Pfam" id="PF00072">
    <property type="entry name" value="Response_reg"/>
    <property type="match status" value="1"/>
</dbReference>
<dbReference type="OrthoDB" id="9793321at2"/>
<dbReference type="Pfam" id="PF00486">
    <property type="entry name" value="Trans_reg_C"/>
    <property type="match status" value="1"/>
</dbReference>
<evidence type="ECO:0000259" key="8">
    <source>
        <dbReference type="PROSITE" id="PS50110"/>
    </source>
</evidence>
<dbReference type="InterPro" id="IPR039420">
    <property type="entry name" value="WalR-like"/>
</dbReference>
<keyword evidence="1 6" id="KW-0597">Phosphoprotein</keyword>